<dbReference type="SUPFAM" id="SSF53300">
    <property type="entry name" value="vWA-like"/>
    <property type="match status" value="1"/>
</dbReference>
<dbReference type="EMBL" id="CP007139">
    <property type="protein sequence ID" value="AIE83573.1"/>
    <property type="molecule type" value="Genomic_DNA"/>
</dbReference>
<dbReference type="InterPro" id="IPR036465">
    <property type="entry name" value="vWFA_dom_sf"/>
</dbReference>
<evidence type="ECO:0000313" key="3">
    <source>
        <dbReference type="Proteomes" id="UP000027982"/>
    </source>
</evidence>
<organism evidence="2 3">
    <name type="scientific">Fimbriimonas ginsengisoli Gsoil 348</name>
    <dbReference type="NCBI Taxonomy" id="661478"/>
    <lineage>
        <taxon>Bacteria</taxon>
        <taxon>Bacillati</taxon>
        <taxon>Armatimonadota</taxon>
        <taxon>Fimbriimonadia</taxon>
        <taxon>Fimbriimonadales</taxon>
        <taxon>Fimbriimonadaceae</taxon>
        <taxon>Fimbriimonas</taxon>
    </lineage>
</organism>
<proteinExistence type="predicted"/>
<dbReference type="Gene3D" id="3.90.640.10">
    <property type="entry name" value="Actin, Chain A, domain 4"/>
    <property type="match status" value="1"/>
</dbReference>
<keyword evidence="1" id="KW-0812">Transmembrane</keyword>
<evidence type="ECO:0000256" key="1">
    <source>
        <dbReference type="SAM" id="Phobius"/>
    </source>
</evidence>
<keyword evidence="2" id="KW-0346">Stress response</keyword>
<keyword evidence="1" id="KW-0472">Membrane</keyword>
<gene>
    <name evidence="2" type="ORF">OP10G_0205</name>
</gene>
<dbReference type="Gene3D" id="3.30.420.40">
    <property type="match status" value="2"/>
</dbReference>
<reference evidence="2 3" key="1">
    <citation type="journal article" date="2014" name="PLoS ONE">
        <title>The first complete genome sequence of the class fimbriimonadia in the phylum armatimonadetes.</title>
        <authorList>
            <person name="Hu Z.Y."/>
            <person name="Wang Y.Z."/>
            <person name="Im W.T."/>
            <person name="Wang S.Y."/>
            <person name="Zhao G.P."/>
            <person name="Zheng H.J."/>
            <person name="Quan Z.X."/>
        </authorList>
    </citation>
    <scope>NUCLEOTIDE SEQUENCE [LARGE SCALE GENOMIC DNA]</scope>
    <source>
        <strain evidence="2">Gsoil 348</strain>
    </source>
</reference>
<feature type="transmembrane region" description="Helical" evidence="1">
    <location>
        <begin position="356"/>
        <end position="375"/>
    </location>
</feature>
<sequence length="1233" mass="136579">MVPDHPNHLIVLLDASRSMQGERSSSAKRAVHRLLDSLYGSEKLEGLPRFDPAHDLVTVLQFGIDSGGEASTAYRRLKWHDLKKDYLHPQITHEPRVTREQLADALQPERGYNLTALAWARAMALDASQVPSGTRVQRTFVLILSDNEANGGTMAEEAEVLEHFARPGDSAWIRALRRKVGKEYRFVGADGVEEPLFEQEIRAFGKAKPVYLSGYEVLNRARERASAEAAAIPAVGSIDIGWQDEGGPHPTAVVRIDPSEKIRKRFGQHAAARITAGSPNAHGEGKVGEAGDTLESPMKFGSLPGGVEPATVRLAVTSDQPGGWLGTRRADTVYVINAAVPIPGTHTIGRRLENSFLFLLFATVAGTALWLWYSWRAGRHFRLKLPGYGNPILLPALGIQVAPIADEVPKPPFVGGEALRVILPPRWMRRIFYRDATLTLAVKDGDARWLGQTSLEVPVEAFAGDAIATWAEVPPYPVQANVSVRRGSDACSAEITYPRPLPARKALVSRQMKHYVALDLGSDSMAAVYATDDGQELRMVPLQHFAPIMVPDRQPNLLWTQRGGAPADVSPRLRSRIELQENQAERTLPEWHATLDFFDLTRAEPTILPGYRQSIFLMFQSARVAPKVNTTLPNPKVMFQYGIREAFPNFRTITGEPLDLSPETAIGHLTTQVLRNLILQSPILRGIDPNEIEVILTVPNVYSVEHAENLRRTVERYARVGRVSTISESDALAYYYLSKPRKAKGATDSDDPSPSTQILTIDVGRGTTDLSLLQTQVVDGEEHVWVRARTGRSSGGGELTYLFVQFFERELKRVFREHGHLLGDRGNLGPMVEPPMSFLWVKNPGLVSDAAYSEALYAMADLVEEVKQAFGERYSMTTPASAQPAIETIVRSIMRFVEIGYLDIPDWSINQSAGIEEFRQRLHDALVVEADLGRGVLATLKDRPKRSFKAELRAMWREMLARIKGSRRVAPDKPKVARAAKERDTANLDWLGAQIRNYVQLNIHRLLIELGATVANKTDAQAFGSLGSVREEVDLAIQSIVERGRTHVVVGGQASQFGPIRRALRELFGDRVGRDIVALDTLTGQDSKDACSKGAVVYATSGHRPQNRDALHGTYGFVKVAQTDEAAQVYSVRMQELNSEGADMVRTPTDVGHYFVFTPGAFHSGTEFDDGMISRLGRFTGREFCVTYQPETEGTIRRLAVNGAPVRLGNFGELKDNIWKKVWPDQLPREPQN</sequence>
<keyword evidence="3" id="KW-1185">Reference proteome</keyword>
<dbReference type="HOGENOM" id="CLU_267448_0_0_0"/>
<dbReference type="CDD" id="cd00198">
    <property type="entry name" value="vWFA"/>
    <property type="match status" value="1"/>
</dbReference>
<dbReference type="Gene3D" id="3.40.50.410">
    <property type="entry name" value="von Willebrand factor, type A domain"/>
    <property type="match status" value="1"/>
</dbReference>
<dbReference type="Proteomes" id="UP000027982">
    <property type="component" value="Chromosome"/>
</dbReference>
<dbReference type="KEGG" id="fgi:OP10G_0205"/>
<accession>A0A068NJ20</accession>
<evidence type="ECO:0000313" key="2">
    <source>
        <dbReference type="EMBL" id="AIE83573.1"/>
    </source>
</evidence>
<keyword evidence="1" id="KW-1133">Transmembrane helix</keyword>
<dbReference type="STRING" id="661478.OP10G_0205"/>
<name>A0A068NJ20_FIMGI</name>
<dbReference type="AlphaFoldDB" id="A0A068NJ20"/>
<protein>
    <submittedName>
        <fullName evidence="2">Heat shock protein HSP60</fullName>
    </submittedName>
</protein>